<dbReference type="EMBL" id="HBHQ01016077">
    <property type="protein sequence ID" value="CAD9818903.1"/>
    <property type="molecule type" value="Transcribed_RNA"/>
</dbReference>
<dbReference type="InterPro" id="IPR023395">
    <property type="entry name" value="MCP_dom_sf"/>
</dbReference>
<accession>A0A7S2XPF0</accession>
<evidence type="ECO:0000256" key="4">
    <source>
        <dbReference type="ARBA" id="ARBA00022692"/>
    </source>
</evidence>
<comment type="subcellular location">
    <subcellularLocation>
        <location evidence="1">Mitochondrion membrane</location>
        <topology evidence="1">Multi-pass membrane protein</topology>
    </subcellularLocation>
</comment>
<proteinExistence type="inferred from homology"/>
<keyword evidence="4 9" id="KW-0812">Transmembrane</keyword>
<keyword evidence="7" id="KW-0496">Mitochondrion</keyword>
<evidence type="ECO:0000313" key="12">
    <source>
        <dbReference type="EMBL" id="CAD9818903.1"/>
    </source>
</evidence>
<evidence type="ECO:0000256" key="7">
    <source>
        <dbReference type="ARBA" id="ARBA00023128"/>
    </source>
</evidence>
<keyword evidence="5" id="KW-0677">Repeat</keyword>
<dbReference type="Pfam" id="PF00153">
    <property type="entry name" value="Mito_carr"/>
    <property type="match status" value="3"/>
</dbReference>
<name>A0A7S2XPF0_9STRA</name>
<gene>
    <name evidence="12" type="ORF">ASEP1449_LOCUS10735</name>
</gene>
<organism evidence="12">
    <name type="scientific">Attheya septentrionalis</name>
    <dbReference type="NCBI Taxonomy" id="420275"/>
    <lineage>
        <taxon>Eukaryota</taxon>
        <taxon>Sar</taxon>
        <taxon>Stramenopiles</taxon>
        <taxon>Ochrophyta</taxon>
        <taxon>Bacillariophyta</taxon>
        <taxon>Coscinodiscophyceae</taxon>
        <taxon>Chaetocerotophycidae</taxon>
        <taxon>Chaetocerotales</taxon>
        <taxon>Attheyaceae</taxon>
        <taxon>Attheya</taxon>
    </lineage>
</organism>
<feature type="repeat" description="Solcar" evidence="9">
    <location>
        <begin position="246"/>
        <end position="331"/>
    </location>
</feature>
<evidence type="ECO:0000256" key="5">
    <source>
        <dbReference type="ARBA" id="ARBA00022737"/>
    </source>
</evidence>
<dbReference type="InterPro" id="IPR050567">
    <property type="entry name" value="Mitochondrial_Carrier"/>
</dbReference>
<feature type="repeat" description="Solcar" evidence="9">
    <location>
        <begin position="133"/>
        <end position="226"/>
    </location>
</feature>
<dbReference type="GO" id="GO:0006839">
    <property type="term" value="P:mitochondrial transport"/>
    <property type="evidence" value="ECO:0007669"/>
    <property type="project" value="TreeGrafter"/>
</dbReference>
<evidence type="ECO:0000256" key="1">
    <source>
        <dbReference type="ARBA" id="ARBA00004225"/>
    </source>
</evidence>
<dbReference type="GO" id="GO:0031966">
    <property type="term" value="C:mitochondrial membrane"/>
    <property type="evidence" value="ECO:0007669"/>
    <property type="project" value="UniProtKB-SubCell"/>
</dbReference>
<feature type="repeat" description="Solcar" evidence="9">
    <location>
        <begin position="29"/>
        <end position="124"/>
    </location>
</feature>
<keyword evidence="3 10" id="KW-0813">Transport</keyword>
<dbReference type="SUPFAM" id="SSF103506">
    <property type="entry name" value="Mitochondrial carrier"/>
    <property type="match status" value="1"/>
</dbReference>
<comment type="similarity">
    <text evidence="2 10">Belongs to the mitochondrial carrier (TC 2.A.29) family.</text>
</comment>
<dbReference type="PANTHER" id="PTHR45624">
    <property type="entry name" value="MITOCHONDRIAL BASIC AMINO ACIDS TRANSPORTER-RELATED"/>
    <property type="match status" value="1"/>
</dbReference>
<evidence type="ECO:0000256" key="11">
    <source>
        <dbReference type="SAM" id="Phobius"/>
    </source>
</evidence>
<evidence type="ECO:0000256" key="6">
    <source>
        <dbReference type="ARBA" id="ARBA00022989"/>
    </source>
</evidence>
<evidence type="ECO:0000256" key="10">
    <source>
        <dbReference type="RuleBase" id="RU000488"/>
    </source>
</evidence>
<evidence type="ECO:0000256" key="9">
    <source>
        <dbReference type="PROSITE-ProRule" id="PRU00282"/>
    </source>
</evidence>
<keyword evidence="8 9" id="KW-0472">Membrane</keyword>
<evidence type="ECO:0000256" key="3">
    <source>
        <dbReference type="ARBA" id="ARBA00022448"/>
    </source>
</evidence>
<keyword evidence="6 11" id="KW-1133">Transmembrane helix</keyword>
<dbReference type="GO" id="GO:1902603">
    <property type="term" value="P:carnitine transmembrane transport"/>
    <property type="evidence" value="ECO:0007669"/>
    <property type="project" value="TreeGrafter"/>
</dbReference>
<evidence type="ECO:0008006" key="13">
    <source>
        <dbReference type="Google" id="ProtNLM"/>
    </source>
</evidence>
<reference evidence="12" key="1">
    <citation type="submission" date="2021-01" db="EMBL/GenBank/DDBJ databases">
        <authorList>
            <person name="Corre E."/>
            <person name="Pelletier E."/>
            <person name="Niang G."/>
            <person name="Scheremetjew M."/>
            <person name="Finn R."/>
            <person name="Kale V."/>
            <person name="Holt S."/>
            <person name="Cochrane G."/>
            <person name="Meng A."/>
            <person name="Brown T."/>
            <person name="Cohen L."/>
        </authorList>
    </citation>
    <scope>NUCLEOTIDE SEQUENCE</scope>
    <source>
        <strain evidence="12">CCMP2084</strain>
    </source>
</reference>
<dbReference type="GO" id="GO:0015227">
    <property type="term" value="F:O-acyl-L-carnitine transmembrane transporter activity"/>
    <property type="evidence" value="ECO:0007669"/>
    <property type="project" value="TreeGrafter"/>
</dbReference>
<dbReference type="InterPro" id="IPR018108">
    <property type="entry name" value="MCP_transmembrane"/>
</dbReference>
<dbReference type="AlphaFoldDB" id="A0A7S2XPF0"/>
<sequence>MADIEATFDPIELNLNLFPKSTNGYDSLSAALMVFTPGAVGGTCNVLIGQPIDMVKVRMQTMPPPPSSSIWRPSVPKMGTFGTLRSVLASDGIAGLYRGVGPPLVAAAPIFAITFASFDLAKNAILQGQDRFLTPLESTFAGGFTGLAMLIIRAPTERVKCLMQVQSTSSATGIERTFYKSSMDCVRKLYGEGGMRNLYYGSLATAIRDVPGNMAYFGTYELLRRKISTWEQIYYRKWDTVDENYFSITATMLAGGFAGVANWIVALPFDTLKSRLQTSRFGQYTGVGHVYRELMIREGPKALFRGLAPALIRAFPANTATFLGVEATRHFLFQTQ</sequence>
<evidence type="ECO:0000256" key="2">
    <source>
        <dbReference type="ARBA" id="ARBA00006375"/>
    </source>
</evidence>
<evidence type="ECO:0000256" key="8">
    <source>
        <dbReference type="ARBA" id="ARBA00023136"/>
    </source>
</evidence>
<dbReference type="Gene3D" id="1.50.40.10">
    <property type="entry name" value="Mitochondrial carrier domain"/>
    <property type="match status" value="1"/>
</dbReference>
<dbReference type="PANTHER" id="PTHR45624:SF4">
    <property type="entry name" value="CONGESTED-LIKE TRACHEA PROTEIN-RELATED"/>
    <property type="match status" value="1"/>
</dbReference>
<dbReference type="PROSITE" id="PS50920">
    <property type="entry name" value="SOLCAR"/>
    <property type="match status" value="3"/>
</dbReference>
<protein>
    <recommendedName>
        <fullName evidence="13">Mitochondrial carrier protein</fullName>
    </recommendedName>
</protein>
<feature type="transmembrane region" description="Helical" evidence="11">
    <location>
        <begin position="245"/>
        <end position="269"/>
    </location>
</feature>